<dbReference type="PANTHER" id="PTHR33281:SF19">
    <property type="entry name" value="VOLTAGE-DEPENDENT ANION CHANNEL-FORMING PROTEIN YNEE"/>
    <property type="match status" value="1"/>
</dbReference>
<dbReference type="Pfam" id="PF25539">
    <property type="entry name" value="Bestrophin_2"/>
    <property type="match status" value="1"/>
</dbReference>
<keyword evidence="6" id="KW-0406">Ion transport</keyword>
<dbReference type="GO" id="GO:0005886">
    <property type="term" value="C:plasma membrane"/>
    <property type="evidence" value="ECO:0007669"/>
    <property type="project" value="UniProtKB-SubCell"/>
</dbReference>
<dbReference type="Proteomes" id="UP000076532">
    <property type="component" value="Unassembled WGS sequence"/>
</dbReference>
<name>A0A165WWB4_9AGAM</name>
<protein>
    <submittedName>
        <fullName evidence="9">UPF0187-domain-containing protein</fullName>
    </submittedName>
</protein>
<gene>
    <name evidence="9" type="ORF">FIBSPDRAFT_965237</name>
</gene>
<keyword evidence="7 8" id="KW-0472">Membrane</keyword>
<feature type="transmembrane region" description="Helical" evidence="8">
    <location>
        <begin position="77"/>
        <end position="96"/>
    </location>
</feature>
<sequence length="230" mass="25899">MQGRKAARMRSITRHNPSTVSHNLPLEISFYLSSYVADLQLKKIIDVPTTNAPVAALNQLVDSLTGLERILTTPIPVSYSIHLWTVTMIYCLALPVQLWLSLGWLTIPATIVVSFIFFGFLVAGEEIENPFGYDKNDLDMDHFTRVVIRHELRALTSAPAPKPSIWAFLPENNYIFTPHDLGTEKQEAEKVSPDAWMKRGSPEITAALQHMGSYTHQLIPDIPRPDRDHA</sequence>
<dbReference type="GO" id="GO:0005254">
    <property type="term" value="F:chloride channel activity"/>
    <property type="evidence" value="ECO:0007669"/>
    <property type="project" value="InterPro"/>
</dbReference>
<dbReference type="OrthoDB" id="1368at2759"/>
<proteinExistence type="predicted"/>
<evidence type="ECO:0000256" key="2">
    <source>
        <dbReference type="ARBA" id="ARBA00022448"/>
    </source>
</evidence>
<evidence type="ECO:0000256" key="8">
    <source>
        <dbReference type="SAM" id="Phobius"/>
    </source>
</evidence>
<dbReference type="InterPro" id="IPR044669">
    <property type="entry name" value="YneE/VCCN1/2-like"/>
</dbReference>
<dbReference type="EMBL" id="KV417735">
    <property type="protein sequence ID" value="KZP07969.1"/>
    <property type="molecule type" value="Genomic_DNA"/>
</dbReference>
<dbReference type="STRING" id="436010.A0A165WWB4"/>
<comment type="subcellular location">
    <subcellularLocation>
        <location evidence="1">Cell membrane</location>
        <topology evidence="1">Multi-pass membrane protein</topology>
    </subcellularLocation>
</comment>
<accession>A0A165WWB4</accession>
<evidence type="ECO:0000256" key="4">
    <source>
        <dbReference type="ARBA" id="ARBA00022692"/>
    </source>
</evidence>
<evidence type="ECO:0000256" key="3">
    <source>
        <dbReference type="ARBA" id="ARBA00022475"/>
    </source>
</evidence>
<keyword evidence="2" id="KW-0813">Transport</keyword>
<keyword evidence="4 8" id="KW-0812">Transmembrane</keyword>
<keyword evidence="5 8" id="KW-1133">Transmembrane helix</keyword>
<organism evidence="9 10">
    <name type="scientific">Athelia psychrophila</name>
    <dbReference type="NCBI Taxonomy" id="1759441"/>
    <lineage>
        <taxon>Eukaryota</taxon>
        <taxon>Fungi</taxon>
        <taxon>Dikarya</taxon>
        <taxon>Basidiomycota</taxon>
        <taxon>Agaricomycotina</taxon>
        <taxon>Agaricomycetes</taxon>
        <taxon>Agaricomycetidae</taxon>
        <taxon>Atheliales</taxon>
        <taxon>Atheliaceae</taxon>
        <taxon>Athelia</taxon>
    </lineage>
</organism>
<evidence type="ECO:0000313" key="10">
    <source>
        <dbReference type="Proteomes" id="UP000076532"/>
    </source>
</evidence>
<keyword evidence="10" id="KW-1185">Reference proteome</keyword>
<reference evidence="9 10" key="1">
    <citation type="journal article" date="2016" name="Mol. Biol. Evol.">
        <title>Comparative Genomics of Early-Diverging Mushroom-Forming Fungi Provides Insights into the Origins of Lignocellulose Decay Capabilities.</title>
        <authorList>
            <person name="Nagy L.G."/>
            <person name="Riley R."/>
            <person name="Tritt A."/>
            <person name="Adam C."/>
            <person name="Daum C."/>
            <person name="Floudas D."/>
            <person name="Sun H."/>
            <person name="Yadav J.S."/>
            <person name="Pangilinan J."/>
            <person name="Larsson K.H."/>
            <person name="Matsuura K."/>
            <person name="Barry K."/>
            <person name="Labutti K."/>
            <person name="Kuo R."/>
            <person name="Ohm R.A."/>
            <person name="Bhattacharya S.S."/>
            <person name="Shirouzu T."/>
            <person name="Yoshinaga Y."/>
            <person name="Martin F.M."/>
            <person name="Grigoriev I.V."/>
            <person name="Hibbett D.S."/>
        </authorList>
    </citation>
    <scope>NUCLEOTIDE SEQUENCE [LARGE SCALE GENOMIC DNA]</scope>
    <source>
        <strain evidence="9 10">CBS 109695</strain>
    </source>
</reference>
<evidence type="ECO:0000313" key="9">
    <source>
        <dbReference type="EMBL" id="KZP07969.1"/>
    </source>
</evidence>
<evidence type="ECO:0000256" key="7">
    <source>
        <dbReference type="ARBA" id="ARBA00023136"/>
    </source>
</evidence>
<evidence type="ECO:0000256" key="6">
    <source>
        <dbReference type="ARBA" id="ARBA00023065"/>
    </source>
</evidence>
<keyword evidence="3" id="KW-1003">Cell membrane</keyword>
<evidence type="ECO:0000256" key="1">
    <source>
        <dbReference type="ARBA" id="ARBA00004651"/>
    </source>
</evidence>
<dbReference type="AlphaFoldDB" id="A0A165WWB4"/>
<dbReference type="PANTHER" id="PTHR33281">
    <property type="entry name" value="UPF0187 PROTEIN YNEE"/>
    <property type="match status" value="1"/>
</dbReference>
<feature type="transmembrane region" description="Helical" evidence="8">
    <location>
        <begin position="102"/>
        <end position="123"/>
    </location>
</feature>
<evidence type="ECO:0000256" key="5">
    <source>
        <dbReference type="ARBA" id="ARBA00022989"/>
    </source>
</evidence>